<dbReference type="AlphaFoldDB" id="A0AA39V925"/>
<protein>
    <recommendedName>
        <fullName evidence="4">Apple domain-containing protein</fullName>
    </recommendedName>
</protein>
<organism evidence="2 3">
    <name type="scientific">Cladonia borealis</name>
    <dbReference type="NCBI Taxonomy" id="184061"/>
    <lineage>
        <taxon>Eukaryota</taxon>
        <taxon>Fungi</taxon>
        <taxon>Dikarya</taxon>
        <taxon>Ascomycota</taxon>
        <taxon>Pezizomycotina</taxon>
        <taxon>Lecanoromycetes</taxon>
        <taxon>OSLEUM clade</taxon>
        <taxon>Lecanoromycetidae</taxon>
        <taxon>Lecanorales</taxon>
        <taxon>Lecanorineae</taxon>
        <taxon>Cladoniaceae</taxon>
        <taxon>Cladonia</taxon>
    </lineage>
</organism>
<accession>A0AA39V925</accession>
<comment type="caution">
    <text evidence="2">The sequence shown here is derived from an EMBL/GenBank/DDBJ whole genome shotgun (WGS) entry which is preliminary data.</text>
</comment>
<evidence type="ECO:0008006" key="4">
    <source>
        <dbReference type="Google" id="ProtNLM"/>
    </source>
</evidence>
<reference evidence="2" key="1">
    <citation type="submission" date="2023-03" db="EMBL/GenBank/DDBJ databases">
        <title>Complete genome of Cladonia borealis.</title>
        <authorList>
            <person name="Park H."/>
        </authorList>
    </citation>
    <scope>NUCLEOTIDE SEQUENCE</scope>
    <source>
        <strain evidence="2">ANT050790</strain>
    </source>
</reference>
<name>A0AA39V925_9LECA</name>
<evidence type="ECO:0000313" key="3">
    <source>
        <dbReference type="Proteomes" id="UP001166286"/>
    </source>
</evidence>
<feature type="transmembrane region" description="Helical" evidence="1">
    <location>
        <begin position="63"/>
        <end position="90"/>
    </location>
</feature>
<keyword evidence="1" id="KW-0812">Transmembrane</keyword>
<keyword evidence="1" id="KW-0472">Membrane</keyword>
<keyword evidence="3" id="KW-1185">Reference proteome</keyword>
<evidence type="ECO:0000313" key="2">
    <source>
        <dbReference type="EMBL" id="KAK0514230.1"/>
    </source>
</evidence>
<gene>
    <name evidence="2" type="ORF">JMJ35_002847</name>
</gene>
<dbReference type="EMBL" id="JAFEKC020000005">
    <property type="protein sequence ID" value="KAK0514230.1"/>
    <property type="molecule type" value="Genomic_DNA"/>
</dbReference>
<sequence length="265" mass="28042">MSIPELASPISSSGVEVDPQNHGLYLHYDGNDLPEAYNENETNKAHRSPGQAQVETTLQNRRVILRLGVILALGWILAIIAIAIAGTLAAKRLHELHHLPSATCEGDQGIASSPSQTLKSIISTTTYTAANPGSFTSSPSIPSNSVAILNTTCPPSTNCSALSSPYTAFTDALFNIQCETDYYSPVTLLLAVYVFQFEDCINACASYNEGINHANSTCFSASYSIGVSRATQFGGQDGGNCWLTGTDGGQGINSVNRSSAVLMRS</sequence>
<proteinExistence type="predicted"/>
<dbReference type="Proteomes" id="UP001166286">
    <property type="component" value="Unassembled WGS sequence"/>
</dbReference>
<evidence type="ECO:0000256" key="1">
    <source>
        <dbReference type="SAM" id="Phobius"/>
    </source>
</evidence>
<keyword evidence="1" id="KW-1133">Transmembrane helix</keyword>